<keyword evidence="6 11" id="KW-1003">Cell membrane</keyword>
<evidence type="ECO:0000256" key="9">
    <source>
        <dbReference type="ARBA" id="ARBA00022989"/>
    </source>
</evidence>
<name>A0A0K1IQY2_HALGI</name>
<dbReference type="HAMAP" id="MF_00024">
    <property type="entry name" value="CobD_CbiB"/>
    <property type="match status" value="1"/>
</dbReference>
<comment type="pathway">
    <text evidence="3 11">Cofactor biosynthesis; adenosylcobalamin biosynthesis.</text>
</comment>
<dbReference type="RefSeq" id="WP_050458660.1">
    <property type="nucleotide sequence ID" value="NZ_CP011947.1"/>
</dbReference>
<dbReference type="GO" id="GO:0005886">
    <property type="term" value="C:plasma membrane"/>
    <property type="evidence" value="ECO:0007669"/>
    <property type="project" value="UniProtKB-SubCell"/>
</dbReference>
<evidence type="ECO:0000256" key="5">
    <source>
        <dbReference type="ARBA" id="ARBA00016185"/>
    </source>
</evidence>
<dbReference type="PANTHER" id="PTHR34308:SF1">
    <property type="entry name" value="COBALAMIN BIOSYNTHESIS PROTEIN CBIB"/>
    <property type="match status" value="1"/>
</dbReference>
<dbReference type="EMBL" id="CP011947">
    <property type="protein sequence ID" value="AKU06708.1"/>
    <property type="molecule type" value="Genomic_DNA"/>
</dbReference>
<evidence type="ECO:0000256" key="2">
    <source>
        <dbReference type="ARBA" id="ARBA00004651"/>
    </source>
</evidence>
<comment type="subcellular location">
    <subcellularLocation>
        <location evidence="2 11">Cell membrane</location>
        <topology evidence="2 11">Multi-pass membrane protein</topology>
    </subcellularLocation>
</comment>
<dbReference type="PATRIC" id="fig|35746.4.peg.578"/>
<dbReference type="AlphaFoldDB" id="A0A0K1IQY2"/>
<comment type="caution">
    <text evidence="11">Lacks conserved residue(s) required for the propagation of feature annotation.</text>
</comment>
<dbReference type="GO" id="GO:0015420">
    <property type="term" value="F:ABC-type vitamin B12 transporter activity"/>
    <property type="evidence" value="ECO:0007669"/>
    <property type="project" value="UniProtKB-UniRule"/>
</dbReference>
<dbReference type="Pfam" id="PF03186">
    <property type="entry name" value="CobD_Cbib"/>
    <property type="match status" value="1"/>
</dbReference>
<keyword evidence="9 11" id="KW-1133">Transmembrane helix</keyword>
<gene>
    <name evidence="11" type="primary">cobD</name>
    <name evidence="12" type="ORF">ABY42_02745</name>
</gene>
<keyword evidence="10 11" id="KW-0472">Membrane</keyword>
<proteinExistence type="inferred from homology"/>
<evidence type="ECO:0000256" key="6">
    <source>
        <dbReference type="ARBA" id="ARBA00022475"/>
    </source>
</evidence>
<dbReference type="UniPathway" id="UPA00148"/>
<evidence type="ECO:0000256" key="10">
    <source>
        <dbReference type="ARBA" id="ARBA00023136"/>
    </source>
</evidence>
<evidence type="ECO:0000256" key="7">
    <source>
        <dbReference type="ARBA" id="ARBA00022573"/>
    </source>
</evidence>
<protein>
    <recommendedName>
        <fullName evidence="5 11">Probable cobalamin biosynthesis protein CobD</fullName>
    </recommendedName>
</protein>
<dbReference type="PANTHER" id="PTHR34308">
    <property type="entry name" value="COBALAMIN BIOSYNTHESIS PROTEIN CBIB"/>
    <property type="match status" value="1"/>
</dbReference>
<reference evidence="13" key="1">
    <citation type="journal article" date="2015" name="J. Biotechnol.">
        <title>Complete genome sequence of Haloferax gibbonsii strain ARA6, a potential producer of polyhydroxyalkanoates and halocins isolated from Araruama, Rio de Janeiro, Brasil.</title>
        <authorList>
            <person name="Pinto L.H."/>
            <person name="D'Alincourt Carvalho-Assef A.P."/>
            <person name="Vieira R.P."/>
            <person name="Clementino M.M."/>
            <person name="Albano R.M."/>
        </authorList>
    </citation>
    <scope>NUCLEOTIDE SEQUENCE [LARGE SCALE GENOMIC DNA]</scope>
    <source>
        <strain evidence="13">ARA6</strain>
    </source>
</reference>
<feature type="transmembrane region" description="Helical" evidence="11">
    <location>
        <begin position="157"/>
        <end position="178"/>
    </location>
</feature>
<comment type="function">
    <text evidence="1 11">Converts cobyric acid to cobinamide by the addition of aminopropanol on the F carboxylic group.</text>
</comment>
<dbReference type="KEGG" id="hgi:ABY42_02745"/>
<evidence type="ECO:0000256" key="11">
    <source>
        <dbReference type="HAMAP-Rule" id="MF_00024"/>
    </source>
</evidence>
<dbReference type="InterPro" id="IPR004485">
    <property type="entry name" value="Cobalamin_biosynth_CobD/CbiB"/>
</dbReference>
<feature type="transmembrane region" description="Helical" evidence="11">
    <location>
        <begin position="78"/>
        <end position="98"/>
    </location>
</feature>
<dbReference type="GO" id="GO:0048472">
    <property type="term" value="F:threonine-phosphate decarboxylase activity"/>
    <property type="evidence" value="ECO:0007669"/>
    <property type="project" value="InterPro"/>
</dbReference>
<comment type="similarity">
    <text evidence="4 11">Belongs to the CobD/CbiB family.</text>
</comment>
<organism evidence="12 13">
    <name type="scientific">Haloferax gibbonsii</name>
    <dbReference type="NCBI Taxonomy" id="35746"/>
    <lineage>
        <taxon>Archaea</taxon>
        <taxon>Methanobacteriati</taxon>
        <taxon>Methanobacteriota</taxon>
        <taxon>Stenosarchaea group</taxon>
        <taxon>Halobacteria</taxon>
        <taxon>Halobacteriales</taxon>
        <taxon>Haloferacaceae</taxon>
        <taxon>Haloferax</taxon>
    </lineage>
</organism>
<evidence type="ECO:0000256" key="1">
    <source>
        <dbReference type="ARBA" id="ARBA00003384"/>
    </source>
</evidence>
<evidence type="ECO:0000313" key="12">
    <source>
        <dbReference type="EMBL" id="AKU06708.1"/>
    </source>
</evidence>
<evidence type="ECO:0000256" key="8">
    <source>
        <dbReference type="ARBA" id="ARBA00022692"/>
    </source>
</evidence>
<dbReference type="GO" id="GO:0009236">
    <property type="term" value="P:cobalamin biosynthetic process"/>
    <property type="evidence" value="ECO:0007669"/>
    <property type="project" value="UniProtKB-UniRule"/>
</dbReference>
<dbReference type="GeneID" id="25244844"/>
<keyword evidence="8 11" id="KW-0812">Transmembrane</keyword>
<evidence type="ECO:0000256" key="4">
    <source>
        <dbReference type="ARBA" id="ARBA00006263"/>
    </source>
</evidence>
<evidence type="ECO:0000313" key="13">
    <source>
        <dbReference type="Proteomes" id="UP000066124"/>
    </source>
</evidence>
<feature type="transmembrane region" description="Helical" evidence="11">
    <location>
        <begin position="44"/>
        <end position="66"/>
    </location>
</feature>
<keyword evidence="7 11" id="KW-0169">Cobalamin biosynthesis</keyword>
<accession>A0A0K1IQY2</accession>
<sequence length="302" mass="30553">MPVTAAAAVVAAAALDRGFAEPPARIHPVALFGRLVSPVDREWARPTLVGGVAAVALPALAAGVAAGATWGATLVSPWLGAAVAALALFSTTSLRMLLDAAETVVSATADESDLDAARDELRALAGRDPSSLSAADIRSAAVESAAENLADGLVAPLLAFTLLAPVSLPLAVGAAAWVKGVNTLDSMLGYRHKPVGRVPARLDDAVMWLPARVSAVLLAVVAGAPATVTRVGELARRPSSPNSGWPMATLAVLLETRLEKPGHYLLDGGPEAPDAATAARGVRLVSRAGLAAFAVAGVVAWF</sequence>
<evidence type="ECO:0000256" key="3">
    <source>
        <dbReference type="ARBA" id="ARBA00004953"/>
    </source>
</evidence>
<dbReference type="Proteomes" id="UP000066124">
    <property type="component" value="Chromosome"/>
</dbReference>